<dbReference type="HOGENOM" id="CLU_3226379_0_0_9"/>
<evidence type="ECO:0000313" key="1">
    <source>
        <dbReference type="EMBL" id="EEJ41555.1"/>
    </source>
</evidence>
<dbReference type="RefSeq" id="WP_002816291.1">
    <property type="nucleotide sequence ID" value="NZ_GG693398.1"/>
</dbReference>
<reference evidence="1 2" key="1">
    <citation type="submission" date="2009-04" db="EMBL/GenBank/DDBJ databases">
        <authorList>
            <person name="Qin X."/>
            <person name="Bachman B."/>
            <person name="Battles P."/>
            <person name="Bell A."/>
            <person name="Bess C."/>
            <person name="Bickham C."/>
            <person name="Chaboub L."/>
            <person name="Chen D."/>
            <person name="Coyle M."/>
            <person name="Deiros D.R."/>
            <person name="Dinh H."/>
            <person name="Forbes L."/>
            <person name="Fowler G."/>
            <person name="Francisco L."/>
            <person name="Fu Q."/>
            <person name="Gubbala S."/>
            <person name="Hale W."/>
            <person name="Han Y."/>
            <person name="Hemphill L."/>
            <person name="Highlander S.K."/>
            <person name="Hirani K."/>
            <person name="Hogues M."/>
            <person name="Jackson L."/>
            <person name="Jakkamsetti A."/>
            <person name="Javaid M."/>
            <person name="Jiang H."/>
            <person name="Korchina V."/>
            <person name="Kovar C."/>
            <person name="Lara F."/>
            <person name="Lee S."/>
            <person name="Mata R."/>
            <person name="Mathew T."/>
            <person name="Moen C."/>
            <person name="Morales K."/>
            <person name="Munidasa M."/>
            <person name="Nazareth L."/>
            <person name="Ngo R."/>
            <person name="Nguyen L."/>
            <person name="Okwuonu G."/>
            <person name="Ongeri F."/>
            <person name="Patil S."/>
            <person name="Petrosino J."/>
            <person name="Pham C."/>
            <person name="Pham P."/>
            <person name="Pu L.-L."/>
            <person name="Puazo M."/>
            <person name="Raj R."/>
            <person name="Reid J."/>
            <person name="Rouhana J."/>
            <person name="Saada N."/>
            <person name="Shang Y."/>
            <person name="Simmons D."/>
            <person name="Thornton R."/>
            <person name="Warren J."/>
            <person name="Weissenberger G."/>
            <person name="Zhang J."/>
            <person name="Zhang L."/>
            <person name="Zhou C."/>
            <person name="Zhu D."/>
            <person name="Muzny D."/>
            <person name="Worley K."/>
            <person name="Gibbs R."/>
        </authorList>
    </citation>
    <scope>NUCLEOTIDE SEQUENCE [LARGE SCALE GENOMIC DNA]</scope>
    <source>
        <strain evidence="1 2">ATCC 19254</strain>
    </source>
</reference>
<dbReference type="EMBL" id="ACKV01000125">
    <property type="protein sequence ID" value="EEJ41555.1"/>
    <property type="molecule type" value="Genomic_DNA"/>
</dbReference>
<dbReference type="Proteomes" id="UP000004283">
    <property type="component" value="Unassembled WGS sequence"/>
</dbReference>
<organism evidence="1 2">
    <name type="scientific">Leuconostoc mesenteroides subsp. cremoris ATCC 19254</name>
    <dbReference type="NCBI Taxonomy" id="586220"/>
    <lineage>
        <taxon>Bacteria</taxon>
        <taxon>Bacillati</taxon>
        <taxon>Bacillota</taxon>
        <taxon>Bacilli</taxon>
        <taxon>Lactobacillales</taxon>
        <taxon>Lactobacillaceae</taxon>
        <taxon>Leuconostoc</taxon>
    </lineage>
</organism>
<feature type="non-terminal residue" evidence="1">
    <location>
        <position position="1"/>
    </location>
</feature>
<sequence>RLFYSGVRFDFTIYHSQTHTVKSTAEAFNISARTVQYIKKLFN</sequence>
<evidence type="ECO:0008006" key="3">
    <source>
        <dbReference type="Google" id="ProtNLM"/>
    </source>
</evidence>
<proteinExistence type="predicted"/>
<evidence type="ECO:0000313" key="2">
    <source>
        <dbReference type="Proteomes" id="UP000004283"/>
    </source>
</evidence>
<comment type="caution">
    <text evidence="1">The sequence shown here is derived from an EMBL/GenBank/DDBJ whole genome shotgun (WGS) entry which is preliminary data.</text>
</comment>
<accession>C2KMI0</accession>
<name>C2KMI0_LEUMC</name>
<gene>
    <name evidence="1" type="ORF">HMPREF0555_1846</name>
</gene>
<protein>
    <recommendedName>
        <fullName evidence="3">Helix-turn-helix domain-containing protein</fullName>
    </recommendedName>
</protein>
<dbReference type="AlphaFoldDB" id="C2KMI0"/>